<comment type="caution">
    <text evidence="1">The sequence shown here is derived from an EMBL/GenBank/DDBJ whole genome shotgun (WGS) entry which is preliminary data.</text>
</comment>
<dbReference type="Proteomes" id="UP001140076">
    <property type="component" value="Unassembled WGS sequence"/>
</dbReference>
<protein>
    <submittedName>
        <fullName evidence="1">Uncharacterized protein</fullName>
    </submittedName>
</protein>
<evidence type="ECO:0000313" key="1">
    <source>
        <dbReference type="EMBL" id="MDA0565001.1"/>
    </source>
</evidence>
<dbReference type="RefSeq" id="WP_270072269.1">
    <property type="nucleotide sequence ID" value="NZ_JAJAQC010000016.1"/>
</dbReference>
<name>A0A9X3SNA5_9ACTN</name>
<gene>
    <name evidence="1" type="ORF">LG943_11810</name>
</gene>
<accession>A0A9X3SNA5</accession>
<evidence type="ECO:0000313" key="2">
    <source>
        <dbReference type="Proteomes" id="UP001140076"/>
    </source>
</evidence>
<reference evidence="1" key="1">
    <citation type="submission" date="2021-10" db="EMBL/GenBank/DDBJ databases">
        <title>Streptomonospora sp. nov., isolated from mangrove soil.</title>
        <authorList>
            <person name="Chen X."/>
            <person name="Ge X."/>
            <person name="Liu W."/>
        </authorList>
    </citation>
    <scope>NUCLEOTIDE SEQUENCE</scope>
    <source>
        <strain evidence="1">S1-112</strain>
    </source>
</reference>
<dbReference type="EMBL" id="JAJAQC010000016">
    <property type="protein sequence ID" value="MDA0565001.1"/>
    <property type="molecule type" value="Genomic_DNA"/>
</dbReference>
<proteinExistence type="predicted"/>
<organism evidence="1 2">
    <name type="scientific">Streptomonospora mangrovi</name>
    <dbReference type="NCBI Taxonomy" id="2883123"/>
    <lineage>
        <taxon>Bacteria</taxon>
        <taxon>Bacillati</taxon>
        <taxon>Actinomycetota</taxon>
        <taxon>Actinomycetes</taxon>
        <taxon>Streptosporangiales</taxon>
        <taxon>Nocardiopsidaceae</taxon>
        <taxon>Streptomonospora</taxon>
    </lineage>
</organism>
<keyword evidence="2" id="KW-1185">Reference proteome</keyword>
<sequence>MPPGDSVTVNENGSVDLFVYPDGVSRDGASIHVPADMIDELIRRYEAASAALGKPWGEGDEFAEQMEKVLGPLQTNLMTYLGYIAEALRMSADNTIRTAKNFQVTEENNITTITGTGGGADTGGGGRR</sequence>
<dbReference type="AlphaFoldDB" id="A0A9X3SNA5"/>